<dbReference type="InterPro" id="IPR011330">
    <property type="entry name" value="Glyco_hydro/deAcase_b/a-brl"/>
</dbReference>
<protein>
    <submittedName>
        <fullName evidence="1">Deacetylase</fullName>
    </submittedName>
</protein>
<evidence type="ECO:0000313" key="2">
    <source>
        <dbReference type="Proteomes" id="UP001221189"/>
    </source>
</evidence>
<reference evidence="1 2" key="1">
    <citation type="submission" date="2022-10" db="EMBL/GenBank/DDBJ databases">
        <title>Paucibacter sp. hw1 Genome sequencing.</title>
        <authorList>
            <person name="Park S."/>
        </authorList>
    </citation>
    <scope>NUCLEOTIDE SEQUENCE [LARGE SCALE GENOMIC DNA]</scope>
    <source>
        <strain evidence="2">hw1</strain>
    </source>
</reference>
<dbReference type="SUPFAM" id="SSF88713">
    <property type="entry name" value="Glycoside hydrolase/deacetylase"/>
    <property type="match status" value="1"/>
</dbReference>
<dbReference type="EMBL" id="JAQQXT010000005">
    <property type="protein sequence ID" value="MDC8772076.1"/>
    <property type="molecule type" value="Genomic_DNA"/>
</dbReference>
<dbReference type="RefSeq" id="WP_273600316.1">
    <property type="nucleotide sequence ID" value="NZ_JAQQXT010000005.1"/>
</dbReference>
<dbReference type="Gene3D" id="3.20.20.370">
    <property type="entry name" value="Glycoside hydrolase/deacetylase"/>
    <property type="match status" value="1"/>
</dbReference>
<accession>A0ABT5KDR9</accession>
<sequence>MSVDKKPFIITIDTEGDNLWGKPALAGVENARYLPRFQALCDEFEFKPTYLTNYEMARSAEFVALGREAIARGGAEIGCHIHAWDSPPEHIITKADHLHHPFLIEYPDKVIAEKLAFQTRLLEDTFGVKMLSHRAGRWAFDERYALALLNEGYLVDCSVTPGVSWRAIKGNPDGSGGTDYTNFPEEAYFIDTLDISKPGSSRLLEVPMTTRQSWCKKKIPWVYKLRGFRSVVGRRYPEVSWLRPQRGNREQMLALVEAEASRAGHLEFMIHSSEFMPGGSPYFINQVEVDQMMADVRQVFELVSQTHRGFTLSEFSTQFRAQARVPNRGSA</sequence>
<name>A0ABT5KDR9_9BURK</name>
<dbReference type="Proteomes" id="UP001221189">
    <property type="component" value="Unassembled WGS sequence"/>
</dbReference>
<gene>
    <name evidence="1" type="ORF">PRZ03_10895</name>
</gene>
<evidence type="ECO:0000313" key="1">
    <source>
        <dbReference type="EMBL" id="MDC8772076.1"/>
    </source>
</evidence>
<keyword evidence="2" id="KW-1185">Reference proteome</keyword>
<organism evidence="1 2">
    <name type="scientific">Roseateles albus</name>
    <dbReference type="NCBI Taxonomy" id="2987525"/>
    <lineage>
        <taxon>Bacteria</taxon>
        <taxon>Pseudomonadati</taxon>
        <taxon>Pseudomonadota</taxon>
        <taxon>Betaproteobacteria</taxon>
        <taxon>Burkholderiales</taxon>
        <taxon>Sphaerotilaceae</taxon>
        <taxon>Roseateles</taxon>
    </lineage>
</organism>
<proteinExistence type="predicted"/>
<comment type="caution">
    <text evidence="1">The sequence shown here is derived from an EMBL/GenBank/DDBJ whole genome shotgun (WGS) entry which is preliminary data.</text>
</comment>